<dbReference type="InterPro" id="IPR000835">
    <property type="entry name" value="HTH_MarR-typ"/>
</dbReference>
<protein>
    <submittedName>
        <fullName evidence="5">DNA-binding MarR family transcriptional regulator</fullName>
    </submittedName>
</protein>
<dbReference type="AlphaFoldDB" id="A0A840C764"/>
<keyword evidence="6" id="KW-1185">Reference proteome</keyword>
<proteinExistence type="predicted"/>
<dbReference type="PROSITE" id="PS50995">
    <property type="entry name" value="HTH_MARR_2"/>
    <property type="match status" value="1"/>
</dbReference>
<gene>
    <name evidence="5" type="ORF">GGR16_004469</name>
</gene>
<dbReference type="GO" id="GO:0003677">
    <property type="term" value="F:DNA binding"/>
    <property type="evidence" value="ECO:0007669"/>
    <property type="project" value="UniProtKB-KW"/>
</dbReference>
<dbReference type="PANTHER" id="PTHR33164">
    <property type="entry name" value="TRANSCRIPTIONAL REGULATOR, MARR FAMILY"/>
    <property type="match status" value="1"/>
</dbReference>
<evidence type="ECO:0000256" key="1">
    <source>
        <dbReference type="ARBA" id="ARBA00023015"/>
    </source>
</evidence>
<dbReference type="Pfam" id="PF01047">
    <property type="entry name" value="MarR"/>
    <property type="match status" value="1"/>
</dbReference>
<dbReference type="PRINTS" id="PR00598">
    <property type="entry name" value="HTHMARR"/>
</dbReference>
<organism evidence="5 6">
    <name type="scientific">Chelatococcus caeni</name>
    <dbReference type="NCBI Taxonomy" id="1348468"/>
    <lineage>
        <taxon>Bacteria</taxon>
        <taxon>Pseudomonadati</taxon>
        <taxon>Pseudomonadota</taxon>
        <taxon>Alphaproteobacteria</taxon>
        <taxon>Hyphomicrobiales</taxon>
        <taxon>Chelatococcaceae</taxon>
        <taxon>Chelatococcus</taxon>
    </lineage>
</organism>
<dbReference type="EMBL" id="JACIEN010000007">
    <property type="protein sequence ID" value="MBB4019418.1"/>
    <property type="molecule type" value="Genomic_DNA"/>
</dbReference>
<dbReference type="Proteomes" id="UP000577362">
    <property type="component" value="Unassembled WGS sequence"/>
</dbReference>
<dbReference type="SUPFAM" id="SSF46785">
    <property type="entry name" value="Winged helix' DNA-binding domain"/>
    <property type="match status" value="1"/>
</dbReference>
<keyword evidence="1" id="KW-0805">Transcription regulation</keyword>
<comment type="caution">
    <text evidence="5">The sequence shown here is derived from an EMBL/GenBank/DDBJ whole genome shotgun (WGS) entry which is preliminary data.</text>
</comment>
<dbReference type="SMART" id="SM00347">
    <property type="entry name" value="HTH_MARR"/>
    <property type="match status" value="1"/>
</dbReference>
<keyword evidence="2 5" id="KW-0238">DNA-binding</keyword>
<dbReference type="RefSeq" id="WP_019403452.1">
    <property type="nucleotide sequence ID" value="NZ_JACIEN010000007.1"/>
</dbReference>
<dbReference type="InterPro" id="IPR036388">
    <property type="entry name" value="WH-like_DNA-bd_sf"/>
</dbReference>
<name>A0A840C764_9HYPH</name>
<dbReference type="InterPro" id="IPR039422">
    <property type="entry name" value="MarR/SlyA-like"/>
</dbReference>
<dbReference type="Gene3D" id="1.10.10.10">
    <property type="entry name" value="Winged helix-like DNA-binding domain superfamily/Winged helix DNA-binding domain"/>
    <property type="match status" value="1"/>
</dbReference>
<feature type="domain" description="HTH marR-type" evidence="4">
    <location>
        <begin position="4"/>
        <end position="136"/>
    </location>
</feature>
<dbReference type="InterPro" id="IPR036390">
    <property type="entry name" value="WH_DNA-bd_sf"/>
</dbReference>
<accession>A0A840C764</accession>
<dbReference type="GO" id="GO:0006950">
    <property type="term" value="P:response to stress"/>
    <property type="evidence" value="ECO:0007669"/>
    <property type="project" value="TreeGrafter"/>
</dbReference>
<evidence type="ECO:0000259" key="4">
    <source>
        <dbReference type="PROSITE" id="PS50995"/>
    </source>
</evidence>
<evidence type="ECO:0000256" key="3">
    <source>
        <dbReference type="ARBA" id="ARBA00023163"/>
    </source>
</evidence>
<reference evidence="5 6" key="1">
    <citation type="submission" date="2020-08" db="EMBL/GenBank/DDBJ databases">
        <title>Genomic Encyclopedia of Type Strains, Phase IV (KMG-IV): sequencing the most valuable type-strain genomes for metagenomic binning, comparative biology and taxonomic classification.</title>
        <authorList>
            <person name="Goeker M."/>
        </authorList>
    </citation>
    <scope>NUCLEOTIDE SEQUENCE [LARGE SCALE GENOMIC DNA]</scope>
    <source>
        <strain evidence="5 6">DSM 103737</strain>
    </source>
</reference>
<dbReference type="GO" id="GO:0003700">
    <property type="term" value="F:DNA-binding transcription factor activity"/>
    <property type="evidence" value="ECO:0007669"/>
    <property type="project" value="InterPro"/>
</dbReference>
<evidence type="ECO:0000313" key="5">
    <source>
        <dbReference type="EMBL" id="MBB4019418.1"/>
    </source>
</evidence>
<evidence type="ECO:0000256" key="2">
    <source>
        <dbReference type="ARBA" id="ARBA00023125"/>
    </source>
</evidence>
<keyword evidence="3" id="KW-0804">Transcription</keyword>
<evidence type="ECO:0000313" key="6">
    <source>
        <dbReference type="Proteomes" id="UP000577362"/>
    </source>
</evidence>
<sequence length="152" mass="17209">MASNDNFLSEIFDVARLIRAHADKRAREHGMSRAQWVILMKLDQQPGLSQQELADLIEVEPISIGRLIDRLAERGLVERRRDPKDRRVWRLHLLSAAGPVLREITAYKTALVESATEGVPSEALADLSRTLLMVKNNLAADMPRMRRTTDEG</sequence>
<dbReference type="PANTHER" id="PTHR33164:SF64">
    <property type="entry name" value="TRANSCRIPTIONAL REGULATOR SLYA"/>
    <property type="match status" value="1"/>
</dbReference>